<evidence type="ECO:0000313" key="1">
    <source>
        <dbReference type="EMBL" id="EXI67400.1"/>
    </source>
</evidence>
<dbReference type="PANTHER" id="PTHR36529">
    <property type="entry name" value="SLL1095 PROTEIN"/>
    <property type="match status" value="1"/>
</dbReference>
<keyword evidence="1" id="KW-0808">Transferase</keyword>
<dbReference type="PANTHER" id="PTHR36529:SF1">
    <property type="entry name" value="GLYCOSYLTRANSFERASE"/>
    <property type="match status" value="1"/>
</dbReference>
<proteinExistence type="predicted"/>
<organism evidence="1 2">
    <name type="scientific">Candidatus Accumulibacter adjunctus</name>
    <dbReference type="NCBI Taxonomy" id="1454001"/>
    <lineage>
        <taxon>Bacteria</taxon>
        <taxon>Pseudomonadati</taxon>
        <taxon>Pseudomonadota</taxon>
        <taxon>Betaproteobacteria</taxon>
        <taxon>Candidatus Accumulibacter</taxon>
    </lineage>
</organism>
<reference evidence="1" key="1">
    <citation type="submission" date="2014-02" db="EMBL/GenBank/DDBJ databases">
        <title>Expanding our view of genomic diversity in Candidatus Accumulibacter clades.</title>
        <authorList>
            <person name="Skennerton C.T."/>
            <person name="Barr J.J."/>
            <person name="Slater F.R."/>
            <person name="Bond P.L."/>
            <person name="Tyson G.W."/>
        </authorList>
    </citation>
    <scope>NUCLEOTIDE SEQUENCE [LARGE SCALE GENOMIC DNA]</scope>
</reference>
<protein>
    <submittedName>
        <fullName evidence="1">Transferase 1, rSAM/selenodomain-associated</fullName>
    </submittedName>
</protein>
<name>A0A011NS97_9PROT</name>
<dbReference type="SUPFAM" id="SSF53448">
    <property type="entry name" value="Nucleotide-diphospho-sugar transferases"/>
    <property type="match status" value="1"/>
</dbReference>
<dbReference type="EMBL" id="JFAX01000010">
    <property type="protein sequence ID" value="EXI67400.1"/>
    <property type="molecule type" value="Genomic_DNA"/>
</dbReference>
<dbReference type="STRING" id="1454001.AW08_01956"/>
<dbReference type="InterPro" id="IPR029044">
    <property type="entry name" value="Nucleotide-diphossugar_trans"/>
</dbReference>
<sequence>MATRRARTEELAIAVFSRAPLAGATKTRLIPALGAVAAARLQRRLALRALAVAQQAAIGSVCLWCAPDERQRFFRAVQRRCRVALRPQAAGDLGQRMAAAFAAHGGPLLLIGCDCPALRPADLQAAAAALRDEAADGPDAVFIPAEDGGYVLVGLRRPQPTLFAGIDWGSERVMAQTRARLASAGLRWLELPALWDVDRPEDLWRLAGFAELAAWRG</sequence>
<gene>
    <name evidence="1" type="ORF">AW08_01956</name>
</gene>
<dbReference type="PATRIC" id="fig|1454001.3.peg.1995"/>
<dbReference type="AlphaFoldDB" id="A0A011NS97"/>
<dbReference type="NCBIfam" id="TIGR04282">
    <property type="entry name" value="glyco_like_cofC"/>
    <property type="match status" value="1"/>
</dbReference>
<accession>A0A011NS97</accession>
<dbReference type="Gene3D" id="3.90.550.10">
    <property type="entry name" value="Spore Coat Polysaccharide Biosynthesis Protein SpsA, Chain A"/>
    <property type="match status" value="1"/>
</dbReference>
<dbReference type="Proteomes" id="UP000020218">
    <property type="component" value="Unassembled WGS sequence"/>
</dbReference>
<comment type="caution">
    <text evidence="1">The sequence shown here is derived from an EMBL/GenBank/DDBJ whole genome shotgun (WGS) entry which is preliminary data.</text>
</comment>
<dbReference type="InterPro" id="IPR018641">
    <property type="entry name" value="Trfase_1_rSAM/seldom-assoc"/>
</dbReference>
<dbReference type="Pfam" id="PF09837">
    <property type="entry name" value="DUF2064"/>
    <property type="match status" value="1"/>
</dbReference>
<dbReference type="GO" id="GO:0016740">
    <property type="term" value="F:transferase activity"/>
    <property type="evidence" value="ECO:0007669"/>
    <property type="project" value="UniProtKB-KW"/>
</dbReference>
<evidence type="ECO:0000313" key="2">
    <source>
        <dbReference type="Proteomes" id="UP000020218"/>
    </source>
</evidence>
<keyword evidence="2" id="KW-1185">Reference proteome</keyword>